<name>A0A8E2EUR2_9PEZI</name>
<protein>
    <submittedName>
        <fullName evidence="2">Uncharacterized protein</fullName>
    </submittedName>
</protein>
<accession>A0A8E2EUR2</accession>
<feature type="compositionally biased region" description="Pro residues" evidence="1">
    <location>
        <begin position="27"/>
        <end position="36"/>
    </location>
</feature>
<reference evidence="2 3" key="1">
    <citation type="journal article" date="2016" name="Nat. Commun.">
        <title>Ectomycorrhizal ecology is imprinted in the genome of the dominant symbiotic fungus Cenococcum geophilum.</title>
        <authorList>
            <consortium name="DOE Joint Genome Institute"/>
            <person name="Peter M."/>
            <person name="Kohler A."/>
            <person name="Ohm R.A."/>
            <person name="Kuo A."/>
            <person name="Krutzmann J."/>
            <person name="Morin E."/>
            <person name="Arend M."/>
            <person name="Barry K.W."/>
            <person name="Binder M."/>
            <person name="Choi C."/>
            <person name="Clum A."/>
            <person name="Copeland A."/>
            <person name="Grisel N."/>
            <person name="Haridas S."/>
            <person name="Kipfer T."/>
            <person name="LaButti K."/>
            <person name="Lindquist E."/>
            <person name="Lipzen A."/>
            <person name="Maire R."/>
            <person name="Meier B."/>
            <person name="Mihaltcheva S."/>
            <person name="Molinier V."/>
            <person name="Murat C."/>
            <person name="Poggeler S."/>
            <person name="Quandt C.A."/>
            <person name="Sperisen C."/>
            <person name="Tritt A."/>
            <person name="Tisserant E."/>
            <person name="Crous P.W."/>
            <person name="Henrissat B."/>
            <person name="Nehls U."/>
            <person name="Egli S."/>
            <person name="Spatafora J.W."/>
            <person name="Grigoriev I.V."/>
            <person name="Martin F.M."/>
        </authorList>
    </citation>
    <scope>NUCLEOTIDE SEQUENCE [LARGE SCALE GENOMIC DNA]</scope>
    <source>
        <strain evidence="2 3">CBS 207.34</strain>
    </source>
</reference>
<keyword evidence="3" id="KW-1185">Reference proteome</keyword>
<gene>
    <name evidence="2" type="ORF">AOQ84DRAFT_441757</name>
</gene>
<evidence type="ECO:0000256" key="1">
    <source>
        <dbReference type="SAM" id="MobiDB-lite"/>
    </source>
</evidence>
<dbReference type="EMBL" id="KV750396">
    <property type="protein sequence ID" value="OCL04961.1"/>
    <property type="molecule type" value="Genomic_DNA"/>
</dbReference>
<feature type="compositionally biased region" description="Low complexity" evidence="1">
    <location>
        <begin position="210"/>
        <end position="221"/>
    </location>
</feature>
<feature type="region of interest" description="Disordered" evidence="1">
    <location>
        <begin position="1"/>
        <end position="247"/>
    </location>
</feature>
<feature type="compositionally biased region" description="Low complexity" evidence="1">
    <location>
        <begin position="52"/>
        <end position="95"/>
    </location>
</feature>
<sequence>MADVTRGLDQRVNKRRKQSQEAKKTAPQPPGLPPFSPSVDLPSGLPSVYNDSSQFNQQPFSPSSSGYSDQSSVFSTPSRQSSSATSYSHSSPSYQPNTSLPASVIGNRAPVGGGEAAEYYSSPTPSQGSYSSVIPNAFASPQQRPYPSPQQGPYSPVPPSTYYSAPLSPHPWIPQPPGTVVQEPASYEHPQPQPSHYPQSPPSLQPPPLSQSSSPPQYSPQYSPPQYSPPQYLPPPQGTPARAPVPASTTNWFKCEHNKWVGPGTSNCDYCPPTG</sequence>
<feature type="compositionally biased region" description="Pro residues" evidence="1">
    <location>
        <begin position="144"/>
        <end position="159"/>
    </location>
</feature>
<evidence type="ECO:0000313" key="3">
    <source>
        <dbReference type="Proteomes" id="UP000250140"/>
    </source>
</evidence>
<dbReference type="Proteomes" id="UP000250140">
    <property type="component" value="Unassembled WGS sequence"/>
</dbReference>
<feature type="compositionally biased region" description="Low complexity" evidence="1">
    <location>
        <begin position="119"/>
        <end position="132"/>
    </location>
</feature>
<feature type="compositionally biased region" description="Pro residues" evidence="1">
    <location>
        <begin position="191"/>
        <end position="209"/>
    </location>
</feature>
<feature type="compositionally biased region" description="Pro residues" evidence="1">
    <location>
        <begin position="168"/>
        <end position="177"/>
    </location>
</feature>
<organism evidence="2 3">
    <name type="scientific">Glonium stellatum</name>
    <dbReference type="NCBI Taxonomy" id="574774"/>
    <lineage>
        <taxon>Eukaryota</taxon>
        <taxon>Fungi</taxon>
        <taxon>Dikarya</taxon>
        <taxon>Ascomycota</taxon>
        <taxon>Pezizomycotina</taxon>
        <taxon>Dothideomycetes</taxon>
        <taxon>Pleosporomycetidae</taxon>
        <taxon>Gloniales</taxon>
        <taxon>Gloniaceae</taxon>
        <taxon>Glonium</taxon>
    </lineage>
</organism>
<feature type="compositionally biased region" description="Basic and acidic residues" evidence="1">
    <location>
        <begin position="1"/>
        <end position="24"/>
    </location>
</feature>
<proteinExistence type="predicted"/>
<dbReference type="AlphaFoldDB" id="A0A8E2EUR2"/>
<evidence type="ECO:0000313" key="2">
    <source>
        <dbReference type="EMBL" id="OCL04961.1"/>
    </source>
</evidence>
<feature type="compositionally biased region" description="Pro residues" evidence="1">
    <location>
        <begin position="222"/>
        <end position="238"/>
    </location>
</feature>